<feature type="region of interest" description="Disordered" evidence="1">
    <location>
        <begin position="305"/>
        <end position="340"/>
    </location>
</feature>
<feature type="transmembrane region" description="Helical" evidence="2">
    <location>
        <begin position="108"/>
        <end position="132"/>
    </location>
</feature>
<keyword evidence="2" id="KW-0472">Membrane</keyword>
<name>A0A9D1SSF5_9FIRM</name>
<dbReference type="AlphaFoldDB" id="A0A9D1SSF5"/>
<accession>A0A9D1SSF5</accession>
<dbReference type="EMBL" id="DVNZ01000026">
    <property type="protein sequence ID" value="HIU93670.1"/>
    <property type="molecule type" value="Genomic_DNA"/>
</dbReference>
<feature type="transmembrane region" description="Helical" evidence="2">
    <location>
        <begin position="211"/>
        <end position="229"/>
    </location>
</feature>
<evidence type="ECO:0000313" key="4">
    <source>
        <dbReference type="Proteomes" id="UP000824128"/>
    </source>
</evidence>
<dbReference type="InterPro" id="IPR010787">
    <property type="entry name" value="DUF1385"/>
</dbReference>
<keyword evidence="2" id="KW-1133">Transmembrane helix</keyword>
<evidence type="ECO:0000256" key="1">
    <source>
        <dbReference type="SAM" id="MobiDB-lite"/>
    </source>
</evidence>
<dbReference type="Proteomes" id="UP000824128">
    <property type="component" value="Unassembled WGS sequence"/>
</dbReference>
<dbReference type="PANTHER" id="PTHR42867">
    <property type="entry name" value="MEMBRANE PROTEIN-RELATED"/>
    <property type="match status" value="1"/>
</dbReference>
<sequence length="340" mass="36940">MKRCSVGGQAVLEGVMMRTPSGGVALAVRRSDGSIVEEYSEQPSRARKGTPLGWPVVRGVVAFVESLATGMRVTMRSAELFGEEEAQEEPSRFEKWLAKKLGKSAMDVMMGVAVVLAVLLALGLFFFLPTFLTQLLPWHDEARTIWKSLTEGGIRLLIFILYLAAISCMKDVRRLFMYHGAEHKVIACYEHEAELTPESAMRFTRLHPRCGTNYLFLVMAVSILFFAALPYSENFFLRFATRVIFLPLVAGLSYEVLKLAAASDALPARIVRAPGLALQYLTTREPEADMLEVALAAFRLAMDPPASGRAADAPAAAGDVPAQAQGDAPAASDGAGKKPA</sequence>
<reference evidence="3" key="1">
    <citation type="submission" date="2020-10" db="EMBL/GenBank/DDBJ databases">
        <authorList>
            <person name="Gilroy R."/>
        </authorList>
    </citation>
    <scope>NUCLEOTIDE SEQUENCE</scope>
    <source>
        <strain evidence="3">ChiGjej2B2-16831</strain>
    </source>
</reference>
<reference evidence="3" key="2">
    <citation type="journal article" date="2021" name="PeerJ">
        <title>Extensive microbial diversity within the chicken gut microbiome revealed by metagenomics and culture.</title>
        <authorList>
            <person name="Gilroy R."/>
            <person name="Ravi A."/>
            <person name="Getino M."/>
            <person name="Pursley I."/>
            <person name="Horton D.L."/>
            <person name="Alikhan N.F."/>
            <person name="Baker D."/>
            <person name="Gharbi K."/>
            <person name="Hall N."/>
            <person name="Watson M."/>
            <person name="Adriaenssens E.M."/>
            <person name="Foster-Nyarko E."/>
            <person name="Jarju S."/>
            <person name="Secka A."/>
            <person name="Antonio M."/>
            <person name="Oren A."/>
            <person name="Chaudhuri R.R."/>
            <person name="La Ragione R."/>
            <person name="Hildebrand F."/>
            <person name="Pallen M.J."/>
        </authorList>
    </citation>
    <scope>NUCLEOTIDE SEQUENCE</scope>
    <source>
        <strain evidence="3">ChiGjej2B2-16831</strain>
    </source>
</reference>
<dbReference type="PANTHER" id="PTHR42867:SF1">
    <property type="entry name" value="MEMBRANE PROTEIN-RELATED"/>
    <property type="match status" value="1"/>
</dbReference>
<comment type="caution">
    <text evidence="3">The sequence shown here is derived from an EMBL/GenBank/DDBJ whole genome shotgun (WGS) entry which is preliminary data.</text>
</comment>
<keyword evidence="2" id="KW-0812">Transmembrane</keyword>
<gene>
    <name evidence="3" type="ORF">IAD24_00785</name>
</gene>
<protein>
    <submittedName>
        <fullName evidence="3">DUF1385 domain-containing protein</fullName>
    </submittedName>
</protein>
<evidence type="ECO:0000256" key="2">
    <source>
        <dbReference type="SAM" id="Phobius"/>
    </source>
</evidence>
<proteinExistence type="predicted"/>
<organism evidence="3 4">
    <name type="scientific">Candidatus Aphodomorpha intestinavium</name>
    <dbReference type="NCBI Taxonomy" id="2840672"/>
    <lineage>
        <taxon>Bacteria</taxon>
        <taxon>Bacillati</taxon>
        <taxon>Bacillota</taxon>
        <taxon>Clostridia</taxon>
        <taxon>Eubacteriales</taxon>
        <taxon>Candidatus Aphodomorpha</taxon>
    </lineage>
</organism>
<feature type="compositionally biased region" description="Low complexity" evidence="1">
    <location>
        <begin position="305"/>
        <end position="328"/>
    </location>
</feature>
<dbReference type="Pfam" id="PF07136">
    <property type="entry name" value="DUF1385"/>
    <property type="match status" value="1"/>
</dbReference>
<feature type="transmembrane region" description="Helical" evidence="2">
    <location>
        <begin position="152"/>
        <end position="169"/>
    </location>
</feature>
<evidence type="ECO:0000313" key="3">
    <source>
        <dbReference type="EMBL" id="HIU93670.1"/>
    </source>
</evidence>